<reference evidence="2 3" key="1">
    <citation type="submission" date="2018-01" db="EMBL/GenBank/DDBJ databases">
        <title>Pseudomonas phages infecting Pseudomonas sp. isolated from Prunus avium.</title>
        <authorList>
            <person name="Colberg O."/>
            <person name="Byth Carstens A."/>
        </authorList>
    </citation>
    <scope>NUCLEOTIDE SEQUENCE [LARGE SCALE GENOMIC DNA]</scope>
</reference>
<gene>
    <name evidence="2" type="ORF">PsPhPollyC_gp40</name>
</gene>
<evidence type="ECO:0000313" key="3">
    <source>
        <dbReference type="Proteomes" id="UP000241341"/>
    </source>
</evidence>
<proteinExistence type="predicted"/>
<dbReference type="EMBL" id="MG775261">
    <property type="protein sequence ID" value="AUV61920.1"/>
    <property type="molecule type" value="Genomic_DNA"/>
</dbReference>
<keyword evidence="1" id="KW-0175">Coiled coil</keyword>
<evidence type="ECO:0000313" key="2">
    <source>
        <dbReference type="EMBL" id="AUV61920.1"/>
    </source>
</evidence>
<evidence type="ECO:0000256" key="1">
    <source>
        <dbReference type="SAM" id="Coils"/>
    </source>
</evidence>
<feature type="coiled-coil region" evidence="1">
    <location>
        <begin position="45"/>
        <end position="72"/>
    </location>
</feature>
<sequence length="100" mass="10681">MTKLIIVALRALQKAADKSAARAAAKQVKFKKLQRSEGKKLQACADDLRKQARLLIAQAERAEADASRHNARADVGHSVLSADKSAAESLSTAIKSITEA</sequence>
<organism evidence="2 3">
    <name type="scientific">Pseudomonas phage PollyC</name>
    <dbReference type="NCBI Taxonomy" id="2079290"/>
    <lineage>
        <taxon>Viruses</taxon>
        <taxon>Duplodnaviria</taxon>
        <taxon>Heunggongvirae</taxon>
        <taxon>Uroviricota</taxon>
        <taxon>Caudoviricetes</taxon>
        <taxon>Autographivirales</taxon>
        <taxon>Autonotataviridae</taxon>
        <taxon>Pollyceevirus</taxon>
        <taxon>Pollyceevirus pollyC</taxon>
    </lineage>
</organism>
<protein>
    <submittedName>
        <fullName evidence="2">Uncharacterized protein</fullName>
    </submittedName>
</protein>
<keyword evidence="3" id="KW-1185">Reference proteome</keyword>
<dbReference type="Proteomes" id="UP000241341">
    <property type="component" value="Segment"/>
</dbReference>
<accession>A0A2K9VHW2</accession>
<name>A0A2K9VHW2_9CAUD</name>